<accession>A0ABD2MLL9</accession>
<evidence type="ECO:0000313" key="4">
    <source>
        <dbReference type="Proteomes" id="UP001516400"/>
    </source>
</evidence>
<dbReference type="AlphaFoldDB" id="A0ABD2MLL9"/>
<name>A0ABD2MLL9_9CUCU</name>
<comment type="caution">
    <text evidence="3">The sequence shown here is derived from an EMBL/GenBank/DDBJ whole genome shotgun (WGS) entry which is preliminary data.</text>
</comment>
<sequence length="586" mass="65470">MSFYKIQRPTTNSGLSTWILLSGDSASTTSTTPKAVNVSDTEDLKVIEISGSKIVKPMFKKRTTTRKPTTQVTTQKLRTTVASTKRPKPSTNLVKIKASALSNTQKKNNTKTIGSSIKEVTEHPMDKTKLTTFSRIPLIKTTTLPTEKLQTSSQHEKTMPAVTVTNSVGTNVSSDSQNLPMEAKEGEVNITESTTNTTKKKKNKTKKNKNKNRRKKIQSKTSNSTTTKPTKTKNTSIEKPLGTQLYNYLSREMMPTIGVGLVGLMVTAGLASYFLYPFGAARRIYEVDRKDKEGSYYYNNPYSGGTPEEEVLGKVIAGMPLNKLQNNIFKPPTTKKSVSNTVHPQNMNHHYQNHLNHATHQNPQNHHSIKNPHNYQNQQNYQTVQSNKNDQIGLIQGTVESVPLGSTKDSYLANSYEKDSYQPITYKNNEVDSEISVDKKFVVGTVPKGIVEEITPAAVPEHGPRMLRIRRNIKPVNYADNDVLSDAIITDNPSYLTTKDEFILSSTEKEIEFSTTGVVDQTTSTNSTNDLENNVQSVISLIKDIFHLKINMGLELVKNATRSISSYIEKVQKRLDSHYRKSQKSQ</sequence>
<keyword evidence="4" id="KW-1185">Reference proteome</keyword>
<keyword evidence="2" id="KW-0472">Membrane</keyword>
<feature type="compositionally biased region" description="Basic residues" evidence="1">
    <location>
        <begin position="198"/>
        <end position="218"/>
    </location>
</feature>
<dbReference type="EMBL" id="JABFTP020000001">
    <property type="protein sequence ID" value="KAL3267257.1"/>
    <property type="molecule type" value="Genomic_DNA"/>
</dbReference>
<evidence type="ECO:0000256" key="1">
    <source>
        <dbReference type="SAM" id="MobiDB-lite"/>
    </source>
</evidence>
<evidence type="ECO:0000256" key="2">
    <source>
        <dbReference type="SAM" id="Phobius"/>
    </source>
</evidence>
<feature type="compositionally biased region" description="Low complexity" evidence="1">
    <location>
        <begin position="167"/>
        <end position="176"/>
    </location>
</feature>
<evidence type="ECO:0000313" key="3">
    <source>
        <dbReference type="EMBL" id="KAL3267257.1"/>
    </source>
</evidence>
<keyword evidence="2" id="KW-0812">Transmembrane</keyword>
<proteinExistence type="predicted"/>
<reference evidence="3 4" key="1">
    <citation type="journal article" date="2021" name="BMC Biol.">
        <title>Horizontally acquired antibacterial genes associated with adaptive radiation of ladybird beetles.</title>
        <authorList>
            <person name="Li H.S."/>
            <person name="Tang X.F."/>
            <person name="Huang Y.H."/>
            <person name="Xu Z.Y."/>
            <person name="Chen M.L."/>
            <person name="Du X.Y."/>
            <person name="Qiu B.Y."/>
            <person name="Chen P.T."/>
            <person name="Zhang W."/>
            <person name="Slipinski A."/>
            <person name="Escalona H.E."/>
            <person name="Waterhouse R.M."/>
            <person name="Zwick A."/>
            <person name="Pang H."/>
        </authorList>
    </citation>
    <scope>NUCLEOTIDE SEQUENCE [LARGE SCALE GENOMIC DNA]</scope>
    <source>
        <strain evidence="3">SYSU2018</strain>
    </source>
</reference>
<dbReference type="Proteomes" id="UP001516400">
    <property type="component" value="Unassembled WGS sequence"/>
</dbReference>
<feature type="region of interest" description="Disordered" evidence="1">
    <location>
        <begin position="167"/>
        <end position="238"/>
    </location>
</feature>
<protein>
    <submittedName>
        <fullName evidence="3">Uncharacterized protein</fullName>
    </submittedName>
</protein>
<feature type="compositionally biased region" description="Low complexity" evidence="1">
    <location>
        <begin position="219"/>
        <end position="235"/>
    </location>
</feature>
<keyword evidence="2" id="KW-1133">Transmembrane helix</keyword>
<organism evidence="3 4">
    <name type="scientific">Cryptolaemus montrouzieri</name>
    <dbReference type="NCBI Taxonomy" id="559131"/>
    <lineage>
        <taxon>Eukaryota</taxon>
        <taxon>Metazoa</taxon>
        <taxon>Ecdysozoa</taxon>
        <taxon>Arthropoda</taxon>
        <taxon>Hexapoda</taxon>
        <taxon>Insecta</taxon>
        <taxon>Pterygota</taxon>
        <taxon>Neoptera</taxon>
        <taxon>Endopterygota</taxon>
        <taxon>Coleoptera</taxon>
        <taxon>Polyphaga</taxon>
        <taxon>Cucujiformia</taxon>
        <taxon>Coccinelloidea</taxon>
        <taxon>Coccinellidae</taxon>
        <taxon>Scymninae</taxon>
        <taxon>Scymnini</taxon>
        <taxon>Cryptolaemus</taxon>
    </lineage>
</organism>
<gene>
    <name evidence="3" type="ORF">HHI36_011390</name>
</gene>
<feature type="transmembrane region" description="Helical" evidence="2">
    <location>
        <begin position="257"/>
        <end position="276"/>
    </location>
</feature>